<gene>
    <name evidence="2" type="ORF">Poli38472_010637</name>
</gene>
<comment type="caution">
    <text evidence="2">The sequence shown here is derived from an EMBL/GenBank/DDBJ whole genome shotgun (WGS) entry which is preliminary data.</text>
</comment>
<dbReference type="PANTHER" id="PTHR40261:SF1">
    <property type="entry name" value="RIESKE DOMAIN-CONTAINING PROTEIN"/>
    <property type="match status" value="1"/>
</dbReference>
<dbReference type="PANTHER" id="PTHR40261">
    <property type="match status" value="1"/>
</dbReference>
<dbReference type="Proteomes" id="UP000794436">
    <property type="component" value="Unassembled WGS sequence"/>
</dbReference>
<dbReference type="InterPro" id="IPR013887">
    <property type="entry name" value="UPF0592"/>
</dbReference>
<dbReference type="AlphaFoldDB" id="A0A8K1FA01"/>
<organism evidence="2 3">
    <name type="scientific">Pythium oligandrum</name>
    <name type="common">Mycoparasitic fungus</name>
    <dbReference type="NCBI Taxonomy" id="41045"/>
    <lineage>
        <taxon>Eukaryota</taxon>
        <taxon>Sar</taxon>
        <taxon>Stramenopiles</taxon>
        <taxon>Oomycota</taxon>
        <taxon>Peronosporomycetes</taxon>
        <taxon>Pythiales</taxon>
        <taxon>Pythiaceae</taxon>
        <taxon>Pythium</taxon>
    </lineage>
</organism>
<evidence type="ECO:0000313" key="2">
    <source>
        <dbReference type="EMBL" id="TMW55755.1"/>
    </source>
</evidence>
<dbReference type="OrthoDB" id="113472at2759"/>
<keyword evidence="3" id="KW-1185">Reference proteome</keyword>
<feature type="region of interest" description="Disordered" evidence="1">
    <location>
        <begin position="200"/>
        <end position="239"/>
    </location>
</feature>
<accession>A0A8K1FA01</accession>
<dbReference type="EMBL" id="SPLM01000147">
    <property type="protein sequence ID" value="TMW55755.1"/>
    <property type="molecule type" value="Genomic_DNA"/>
</dbReference>
<dbReference type="Pfam" id="PF08578">
    <property type="entry name" value="DUF1765"/>
    <property type="match status" value="1"/>
</dbReference>
<reference evidence="2" key="1">
    <citation type="submission" date="2019-03" db="EMBL/GenBank/DDBJ databases">
        <title>Long read genome sequence of the mycoparasitic Pythium oligandrum ATCC 38472 isolated from sugarbeet rhizosphere.</title>
        <authorList>
            <person name="Gaulin E."/>
        </authorList>
    </citation>
    <scope>NUCLEOTIDE SEQUENCE</scope>
    <source>
        <strain evidence="2">ATCC 38472_TT</strain>
    </source>
</reference>
<evidence type="ECO:0000313" key="3">
    <source>
        <dbReference type="Proteomes" id="UP000794436"/>
    </source>
</evidence>
<evidence type="ECO:0000256" key="1">
    <source>
        <dbReference type="SAM" id="MobiDB-lite"/>
    </source>
</evidence>
<sequence length="833" mass="93429">MPRTSGGFSQKVSRFFRALHRKHKDDDAFDTDDLLQVLTTDLGNAPKTVMMPSGLARQVRHLVEYVTALDKANQNGSSSQIRRQTAAVSKTFDRIVAMLEEHQATRSMNGRETLLPVAVDQLLTTWECIMQSLDFSRYSTSSSTVPTSIERLSSSGSSSANSDEQHAQLESLGLSLLTLIIQQRPLDFAFMTLGAGECNAHRNDGTRKRSSHEHARPERDDALRVSVRDTRRPSVALSKKSSLPVVTKIDKPNKNGAPMCELARRALELHQSTIRMFADCHDTQENGKPALSPRTSTQTESLFLARLLSTSYLRIPGIRDAILAAFQGQLQSRQVPRRTRRWQRNRRQSRPRGFSRVRSTTLTEEITAALFLWAQNLHPKCHAAVVPYNRSEFWGREASAISSLLRNATFQRVFVSEFITYLISTSTGSIDWKCLPGASTLKRMVLAITQDIFMAQLRALEPSLMDQESGEASALKKSVDDLARQAFNVSAGDDPTVALFLQSVMKMMKSHPPLIKDWMMAVLQNTNAVVPHNVALCLQYLEQLLTRFPEYFRGDVPTHDGSSVDNTTLVRVFGVLLRSEHFQVLKATELFLLKHFAKFSLTLRQDLIGIFANEFKRLFLHWHRDVRFCYFHILLYLTYPGNRMVLCAKSDEMVMGAEAGLLFEMHVRSAAAVSWDVFDEPLCELLTHYNRTTKHRRGLPAAPLSAPMRMSTSSSSSTTRTSLAMRPSKARASLSRPPMSNSLRSSNLMASRSAPHIPSLTATTPTSAATPTPPTPIAPWVLALPFANIERSVNEYRGYVKTYFDYARRISLHDAVPTPTFDMRPLTPPVSTN</sequence>
<feature type="region of interest" description="Disordered" evidence="1">
    <location>
        <begin position="697"/>
        <end position="748"/>
    </location>
</feature>
<feature type="compositionally biased region" description="Basic residues" evidence="1">
    <location>
        <begin position="336"/>
        <end position="355"/>
    </location>
</feature>
<protein>
    <submittedName>
        <fullName evidence="2">Uncharacterized protein</fullName>
    </submittedName>
</protein>
<feature type="compositionally biased region" description="Basic and acidic residues" evidence="1">
    <location>
        <begin position="200"/>
        <end position="232"/>
    </location>
</feature>
<feature type="compositionally biased region" description="Low complexity" evidence="1">
    <location>
        <begin position="708"/>
        <end position="722"/>
    </location>
</feature>
<proteinExistence type="predicted"/>
<name>A0A8K1FA01_PYTOL</name>
<feature type="compositionally biased region" description="Polar residues" evidence="1">
    <location>
        <begin position="738"/>
        <end position="748"/>
    </location>
</feature>
<feature type="region of interest" description="Disordered" evidence="1">
    <location>
        <begin position="336"/>
        <end position="356"/>
    </location>
</feature>